<reference evidence="1" key="1">
    <citation type="submission" date="2021-06" db="EMBL/GenBank/DDBJ databases">
        <authorList>
            <person name="Kallberg Y."/>
            <person name="Tangrot J."/>
            <person name="Rosling A."/>
        </authorList>
    </citation>
    <scope>NUCLEOTIDE SEQUENCE</scope>
    <source>
        <strain evidence="1">MA453B</strain>
    </source>
</reference>
<dbReference type="EMBL" id="CAJVPY010027882">
    <property type="protein sequence ID" value="CAG8791793.1"/>
    <property type="molecule type" value="Genomic_DNA"/>
</dbReference>
<name>A0A9N9JTZ3_9GLOM</name>
<accession>A0A9N9JTZ3</accession>
<keyword evidence="2" id="KW-1185">Reference proteome</keyword>
<proteinExistence type="predicted"/>
<dbReference type="OrthoDB" id="10574914at2759"/>
<sequence length="47" mass="5537">HEDINLVDLSQASCSYTFIEDLDQEDYLSNEYSDKEDYLLVEDSDKE</sequence>
<feature type="non-terminal residue" evidence="1">
    <location>
        <position position="47"/>
    </location>
</feature>
<feature type="non-terminal residue" evidence="1">
    <location>
        <position position="1"/>
    </location>
</feature>
<dbReference type="AlphaFoldDB" id="A0A9N9JTZ3"/>
<dbReference type="Proteomes" id="UP000789405">
    <property type="component" value="Unassembled WGS sequence"/>
</dbReference>
<organism evidence="1 2">
    <name type="scientific">Dentiscutata erythropus</name>
    <dbReference type="NCBI Taxonomy" id="1348616"/>
    <lineage>
        <taxon>Eukaryota</taxon>
        <taxon>Fungi</taxon>
        <taxon>Fungi incertae sedis</taxon>
        <taxon>Mucoromycota</taxon>
        <taxon>Glomeromycotina</taxon>
        <taxon>Glomeromycetes</taxon>
        <taxon>Diversisporales</taxon>
        <taxon>Gigasporaceae</taxon>
        <taxon>Dentiscutata</taxon>
    </lineage>
</organism>
<comment type="caution">
    <text evidence="1">The sequence shown here is derived from an EMBL/GenBank/DDBJ whole genome shotgun (WGS) entry which is preliminary data.</text>
</comment>
<evidence type="ECO:0000313" key="2">
    <source>
        <dbReference type="Proteomes" id="UP000789405"/>
    </source>
</evidence>
<protein>
    <submittedName>
        <fullName evidence="1">12302_t:CDS:1</fullName>
    </submittedName>
</protein>
<evidence type="ECO:0000313" key="1">
    <source>
        <dbReference type="EMBL" id="CAG8791793.1"/>
    </source>
</evidence>
<gene>
    <name evidence="1" type="ORF">DERYTH_LOCUS21573</name>
</gene>